<comment type="caution">
    <text evidence="1">The sequence shown here is derived from an EMBL/GenBank/DDBJ whole genome shotgun (WGS) entry which is preliminary data.</text>
</comment>
<reference evidence="1" key="1">
    <citation type="submission" date="2025-03" db="EMBL/GenBank/DDBJ databases">
        <authorList>
            <consortium name="ELIXIR-Norway"/>
            <consortium name="Elixir Norway"/>
        </authorList>
    </citation>
    <scope>NUCLEOTIDE SEQUENCE</scope>
</reference>
<proteinExistence type="predicted"/>
<dbReference type="EMBL" id="CATOBB020000158">
    <property type="protein sequence ID" value="CAM9128387.1"/>
    <property type="molecule type" value="Genomic_DNA"/>
</dbReference>
<accession>A0ACB1KEM4</accession>
<gene>
    <name evidence="1" type="ORF">MRATA1EN22A_LOCUS28801</name>
</gene>
<protein>
    <submittedName>
        <fullName evidence="1">Uncharacterized protein</fullName>
    </submittedName>
</protein>
<evidence type="ECO:0000313" key="1">
    <source>
        <dbReference type="EMBL" id="CAM9128387.1"/>
    </source>
</evidence>
<sequence>MSRCSMSKSPQPGVFSWSQGTVDTRPWRHMSTWSWSGVTTWHWHGVSTRSRSMRCLHQLWGSSYGCTRLSCASEALVPFRAILVTRPIQTSLAFNISHHTTPASTWVCGLHDHSHCRSAHHCHLERLRHPKETMPLGG</sequence>
<organism evidence="1 2">
    <name type="scientific">Rangifer tarandus platyrhynchus</name>
    <name type="common">Svalbard reindeer</name>
    <dbReference type="NCBI Taxonomy" id="3082113"/>
    <lineage>
        <taxon>Eukaryota</taxon>
        <taxon>Metazoa</taxon>
        <taxon>Chordata</taxon>
        <taxon>Craniata</taxon>
        <taxon>Vertebrata</taxon>
        <taxon>Euteleostomi</taxon>
        <taxon>Mammalia</taxon>
        <taxon>Eutheria</taxon>
        <taxon>Laurasiatheria</taxon>
        <taxon>Artiodactyla</taxon>
        <taxon>Ruminantia</taxon>
        <taxon>Pecora</taxon>
        <taxon>Cervidae</taxon>
        <taxon>Odocoileinae</taxon>
        <taxon>Rangifer</taxon>
    </lineage>
</organism>
<dbReference type="Proteomes" id="UP001162501">
    <property type="component" value="Unassembled WGS sequence"/>
</dbReference>
<evidence type="ECO:0000313" key="2">
    <source>
        <dbReference type="Proteomes" id="UP001162501"/>
    </source>
</evidence>
<name>A0ACB1KEM4_RANTA</name>